<evidence type="ECO:0000313" key="2">
    <source>
        <dbReference type="EMBL" id="KZW01440.1"/>
    </source>
</evidence>
<gene>
    <name evidence="2" type="ORF">EXIGLDRAFT_760651</name>
</gene>
<keyword evidence="3" id="KW-1185">Reference proteome</keyword>
<protein>
    <submittedName>
        <fullName evidence="2">Uncharacterized protein</fullName>
    </submittedName>
</protein>
<feature type="compositionally biased region" description="Basic and acidic residues" evidence="1">
    <location>
        <begin position="472"/>
        <end position="504"/>
    </location>
</feature>
<organism evidence="2 3">
    <name type="scientific">Exidia glandulosa HHB12029</name>
    <dbReference type="NCBI Taxonomy" id="1314781"/>
    <lineage>
        <taxon>Eukaryota</taxon>
        <taxon>Fungi</taxon>
        <taxon>Dikarya</taxon>
        <taxon>Basidiomycota</taxon>
        <taxon>Agaricomycotina</taxon>
        <taxon>Agaricomycetes</taxon>
        <taxon>Auriculariales</taxon>
        <taxon>Exidiaceae</taxon>
        <taxon>Exidia</taxon>
    </lineage>
</organism>
<feature type="compositionally biased region" description="Acidic residues" evidence="1">
    <location>
        <begin position="313"/>
        <end position="329"/>
    </location>
</feature>
<dbReference type="EMBL" id="KV425893">
    <property type="protein sequence ID" value="KZW01440.1"/>
    <property type="molecule type" value="Genomic_DNA"/>
</dbReference>
<feature type="region of interest" description="Disordered" evidence="1">
    <location>
        <begin position="261"/>
        <end position="524"/>
    </location>
</feature>
<name>A0A166BIP8_EXIGL</name>
<dbReference type="InParanoid" id="A0A166BIP8"/>
<feature type="compositionally biased region" description="Low complexity" evidence="1">
    <location>
        <begin position="456"/>
        <end position="471"/>
    </location>
</feature>
<proteinExistence type="predicted"/>
<feature type="compositionally biased region" description="Basic and acidic residues" evidence="1">
    <location>
        <begin position="384"/>
        <end position="399"/>
    </location>
</feature>
<evidence type="ECO:0000313" key="3">
    <source>
        <dbReference type="Proteomes" id="UP000077266"/>
    </source>
</evidence>
<evidence type="ECO:0000256" key="1">
    <source>
        <dbReference type="SAM" id="MobiDB-lite"/>
    </source>
</evidence>
<reference evidence="2 3" key="1">
    <citation type="journal article" date="2016" name="Mol. Biol. Evol.">
        <title>Comparative Genomics of Early-Diverging Mushroom-Forming Fungi Provides Insights into the Origins of Lignocellulose Decay Capabilities.</title>
        <authorList>
            <person name="Nagy L.G."/>
            <person name="Riley R."/>
            <person name="Tritt A."/>
            <person name="Adam C."/>
            <person name="Daum C."/>
            <person name="Floudas D."/>
            <person name="Sun H."/>
            <person name="Yadav J.S."/>
            <person name="Pangilinan J."/>
            <person name="Larsson K.H."/>
            <person name="Matsuura K."/>
            <person name="Barry K."/>
            <person name="Labutti K."/>
            <person name="Kuo R."/>
            <person name="Ohm R.A."/>
            <person name="Bhattacharya S.S."/>
            <person name="Shirouzu T."/>
            <person name="Yoshinaga Y."/>
            <person name="Martin F.M."/>
            <person name="Grigoriev I.V."/>
            <person name="Hibbett D.S."/>
        </authorList>
    </citation>
    <scope>NUCLEOTIDE SEQUENCE [LARGE SCALE GENOMIC DNA]</scope>
    <source>
        <strain evidence="2 3">HHB12029</strain>
    </source>
</reference>
<dbReference type="Proteomes" id="UP000077266">
    <property type="component" value="Unassembled WGS sequence"/>
</dbReference>
<dbReference type="AlphaFoldDB" id="A0A166BIP8"/>
<feature type="region of interest" description="Disordered" evidence="1">
    <location>
        <begin position="205"/>
        <end position="228"/>
    </location>
</feature>
<sequence length="524" mass="59414">MQVDGEAWRDTIPTLRLRGDNDASCKDIFDSYFFHWRDSYVEPDGAERWKFTALVERYMTGFDDMVRAVDRATHHRDTIDRTRYPRTDPVFFTRRYANTGQARDAFTRWVRIHLATRGMANVGLLDVATRNRIRRDHPDLWHHMRQGEWFGHGYRGVGLPDYKAAKDLIDRYIALDIPVYFRWPHGGVGVERSHAPSDTVIRDAVNEGDPSHSMTLPDGSMSKSQRRRWKKDRNALMERDMHRIRAAYGASYVPGFGPSGAPGGQGSWDPGDAALGVGKPGYTKGHAKRQRTELRKKAFHKKHGYMPTKRELEEDEDDEDDYDEMDSEEERYMAPLAGFMPHPDNEVQILSDEEDSKKAASRRPSTSSSGKRPRDEVAQPQPDGVKRQRRQDSPERAQEHAAPVRGPSPPARARLDTQPLPVAPGAGAGSGDSSAATRQAYSAVVRRPAEPRTQGRTAPPNSARRSSPPRDNSYRPSRDASYRRSPPHDAQRQPEHRRSPDRATRYSRASENPATTRTRPASFA</sequence>
<accession>A0A166BIP8</accession>
<feature type="compositionally biased region" description="Polar residues" evidence="1">
    <location>
        <begin position="507"/>
        <end position="524"/>
    </location>
</feature>